<sequence>MEEKQAIQRYGQQLFKWSLSLLGLAVISVIIDVSLGVFELGSLSSVFIPLYMFSISTNIRHKELTQITGWITAVKILAIIGFFIGILSVFSLFLLINNILLLIRIAPLVMILTTILSLASIVIYWKIWSCHRQMEQIVRK</sequence>
<dbReference type="RefSeq" id="WP_161900938.1">
    <property type="nucleotide sequence ID" value="NZ_MAEL01000004.1"/>
</dbReference>
<feature type="transmembrane region" description="Helical" evidence="1">
    <location>
        <begin position="37"/>
        <end position="55"/>
    </location>
</feature>
<protein>
    <submittedName>
        <fullName evidence="2">Uncharacterized protein</fullName>
    </submittedName>
</protein>
<gene>
    <name evidence="2" type="ORF">BAU17_03480</name>
</gene>
<keyword evidence="1" id="KW-1133">Transmembrane helix</keyword>
<dbReference type="EMBL" id="MAEL01000004">
    <property type="protein sequence ID" value="KAF1306039.1"/>
    <property type="molecule type" value="Genomic_DNA"/>
</dbReference>
<feature type="transmembrane region" description="Helical" evidence="1">
    <location>
        <begin position="102"/>
        <end position="125"/>
    </location>
</feature>
<keyword evidence="1" id="KW-0472">Membrane</keyword>
<accession>A0ABQ6Z351</accession>
<feature type="transmembrane region" description="Helical" evidence="1">
    <location>
        <begin position="14"/>
        <end position="31"/>
    </location>
</feature>
<dbReference type="Proteomes" id="UP000782705">
    <property type="component" value="Unassembled WGS sequence"/>
</dbReference>
<comment type="caution">
    <text evidence="2">The sequence shown here is derived from an EMBL/GenBank/DDBJ whole genome shotgun (WGS) entry which is preliminary data.</text>
</comment>
<keyword evidence="3" id="KW-1185">Reference proteome</keyword>
<keyword evidence="1" id="KW-0812">Transmembrane</keyword>
<name>A0ABQ6Z351_9ENTE</name>
<evidence type="ECO:0000313" key="3">
    <source>
        <dbReference type="Proteomes" id="UP000782705"/>
    </source>
</evidence>
<organism evidence="2 3">
    <name type="scientific">Candidatus Enterococcus willemsii</name>
    <dbReference type="NCBI Taxonomy" id="1857215"/>
    <lineage>
        <taxon>Bacteria</taxon>
        <taxon>Bacillati</taxon>
        <taxon>Bacillota</taxon>
        <taxon>Bacilli</taxon>
        <taxon>Lactobacillales</taxon>
        <taxon>Enterococcaceae</taxon>
        <taxon>Enterococcus</taxon>
    </lineage>
</organism>
<evidence type="ECO:0000313" key="2">
    <source>
        <dbReference type="EMBL" id="KAF1306039.1"/>
    </source>
</evidence>
<evidence type="ECO:0000256" key="1">
    <source>
        <dbReference type="SAM" id="Phobius"/>
    </source>
</evidence>
<proteinExistence type="predicted"/>
<feature type="transmembrane region" description="Helical" evidence="1">
    <location>
        <begin position="76"/>
        <end position="96"/>
    </location>
</feature>
<reference evidence="2 3" key="1">
    <citation type="submission" date="2016-06" db="EMBL/GenBank/DDBJ databases">
        <title>Four novel species of enterococci isolated from chicken manure.</title>
        <authorList>
            <person name="Van Tyne D."/>
        </authorList>
    </citation>
    <scope>NUCLEOTIDE SEQUENCE [LARGE SCALE GENOMIC DNA]</scope>
    <source>
        <strain evidence="2 3">CU12B</strain>
    </source>
</reference>